<keyword evidence="1" id="KW-1133">Transmembrane helix</keyword>
<evidence type="ECO:0000256" key="1">
    <source>
        <dbReference type="SAM" id="Phobius"/>
    </source>
</evidence>
<keyword evidence="1" id="KW-0472">Membrane</keyword>
<gene>
    <name evidence="2" type="ordered locus">Tmath_1436</name>
</gene>
<dbReference type="InterPro" id="IPR003425">
    <property type="entry name" value="CCB3/YggT"/>
</dbReference>
<organism evidence="2 3">
    <name type="scientific">Thermoanaerobacter mathranii subsp. mathranii (strain DSM 11426 / CCUG 53645 / CIP 108742 / A3)</name>
    <dbReference type="NCBI Taxonomy" id="583358"/>
    <lineage>
        <taxon>Bacteria</taxon>
        <taxon>Bacillati</taxon>
        <taxon>Bacillota</taxon>
        <taxon>Clostridia</taxon>
        <taxon>Thermoanaerobacterales</taxon>
        <taxon>Thermoanaerobacteraceae</taxon>
        <taxon>Thermoanaerobacter</taxon>
    </lineage>
</organism>
<dbReference type="EMBL" id="CP002032">
    <property type="protein sequence ID" value="ADH61148.1"/>
    <property type="molecule type" value="Genomic_DNA"/>
</dbReference>
<sequence>MILPVNFAVLTTLDYFFEVINWLILIRVILSLLRMENMSNPLSRFVITTTEPILSPFRALQFRSSIGRNLMIDFSPVLAILVIQYLVRPLVFRLTLFLLRYI</sequence>
<protein>
    <recommendedName>
        <fullName evidence="4">YggT family protein</fullName>
    </recommendedName>
</protein>
<evidence type="ECO:0000313" key="3">
    <source>
        <dbReference type="Proteomes" id="UP000002064"/>
    </source>
</evidence>
<proteinExistence type="predicted"/>
<feature type="transmembrane region" description="Helical" evidence="1">
    <location>
        <begin position="70"/>
        <end position="87"/>
    </location>
</feature>
<evidence type="ECO:0008006" key="4">
    <source>
        <dbReference type="Google" id="ProtNLM"/>
    </source>
</evidence>
<keyword evidence="1" id="KW-0812">Transmembrane</keyword>
<dbReference type="Proteomes" id="UP000002064">
    <property type="component" value="Chromosome"/>
</dbReference>
<name>A0ABN3Z2N0_THEM3</name>
<dbReference type="Pfam" id="PF02325">
    <property type="entry name" value="CCB3_YggT"/>
    <property type="match status" value="1"/>
</dbReference>
<keyword evidence="3" id="KW-1185">Reference proteome</keyword>
<evidence type="ECO:0000313" key="2">
    <source>
        <dbReference type="EMBL" id="ADH61148.1"/>
    </source>
</evidence>
<accession>A0ABN3Z2N0</accession>
<feature type="transmembrane region" description="Helical" evidence="1">
    <location>
        <begin position="15"/>
        <end position="33"/>
    </location>
</feature>
<reference evidence="2 3" key="1">
    <citation type="submission" date="2010-05" db="EMBL/GenBank/DDBJ databases">
        <title>Complete sequence of Thermoanaerobacter mathranii subsp. mathranii mathranii str. A3.</title>
        <authorList>
            <consortium name="US DOE Joint Genome Institute"/>
            <person name="Lucas S."/>
            <person name="Copeland A."/>
            <person name="Lapidus A."/>
            <person name="Cheng J.-F."/>
            <person name="Bruce D."/>
            <person name="Goodwin L."/>
            <person name="Pitluck S."/>
            <person name="Held B."/>
            <person name="Detter J.C."/>
            <person name="Han C."/>
            <person name="Tapia R."/>
            <person name="Land M."/>
            <person name="Hauser L."/>
            <person name="Kyrpides N."/>
            <person name="Mikhailova N."/>
            <person name="Zhou J."/>
            <person name="Hemme C."/>
            <person name="Woyke T."/>
        </authorList>
    </citation>
    <scope>NUCLEOTIDE SEQUENCE [LARGE SCALE GENOMIC DNA]</scope>
    <source>
        <strain evidence="2 3">A3</strain>
    </source>
</reference>